<dbReference type="EMBL" id="JBDFQZ010000012">
    <property type="protein sequence ID" value="KAK9674250.1"/>
    <property type="molecule type" value="Genomic_DNA"/>
</dbReference>
<dbReference type="Proteomes" id="UP001443914">
    <property type="component" value="Unassembled WGS sequence"/>
</dbReference>
<organism evidence="1 2">
    <name type="scientific">Saponaria officinalis</name>
    <name type="common">Common soapwort</name>
    <name type="synonym">Lychnis saponaria</name>
    <dbReference type="NCBI Taxonomy" id="3572"/>
    <lineage>
        <taxon>Eukaryota</taxon>
        <taxon>Viridiplantae</taxon>
        <taxon>Streptophyta</taxon>
        <taxon>Embryophyta</taxon>
        <taxon>Tracheophyta</taxon>
        <taxon>Spermatophyta</taxon>
        <taxon>Magnoliopsida</taxon>
        <taxon>eudicotyledons</taxon>
        <taxon>Gunneridae</taxon>
        <taxon>Pentapetalae</taxon>
        <taxon>Caryophyllales</taxon>
        <taxon>Caryophyllaceae</taxon>
        <taxon>Caryophylleae</taxon>
        <taxon>Saponaria</taxon>
    </lineage>
</organism>
<name>A0AAW1HE05_SAPOF</name>
<evidence type="ECO:0000313" key="1">
    <source>
        <dbReference type="EMBL" id="KAK9674250.1"/>
    </source>
</evidence>
<comment type="caution">
    <text evidence="1">The sequence shown here is derived from an EMBL/GenBank/DDBJ whole genome shotgun (WGS) entry which is preliminary data.</text>
</comment>
<sequence>MLCYYAIDIHYNDFKRPLTVKVNLPPKVKDQLFDDITEVVRKVELSPTELKADEYTHWIMTLLRDKEAVRDEESLIYRAIGANPMVKLGRPSDTLFMDPFANPFPLLLNMLIKTKDRMKLELLNVVQPLYEVCELHGYKVGTEISETVQVVKY</sequence>
<evidence type="ECO:0000313" key="2">
    <source>
        <dbReference type="Proteomes" id="UP001443914"/>
    </source>
</evidence>
<accession>A0AAW1HE05</accession>
<gene>
    <name evidence="1" type="ORF">RND81_12G221100</name>
</gene>
<keyword evidence="2" id="KW-1185">Reference proteome</keyword>
<proteinExistence type="predicted"/>
<dbReference type="AlphaFoldDB" id="A0AAW1HE05"/>
<protein>
    <submittedName>
        <fullName evidence="1">Uncharacterized protein</fullName>
    </submittedName>
</protein>
<reference evidence="1" key="1">
    <citation type="submission" date="2024-03" db="EMBL/GenBank/DDBJ databases">
        <title>WGS assembly of Saponaria officinalis var. Norfolk2.</title>
        <authorList>
            <person name="Jenkins J."/>
            <person name="Shu S."/>
            <person name="Grimwood J."/>
            <person name="Barry K."/>
            <person name="Goodstein D."/>
            <person name="Schmutz J."/>
            <person name="Leebens-Mack J."/>
            <person name="Osbourn A."/>
        </authorList>
    </citation>
    <scope>NUCLEOTIDE SEQUENCE [LARGE SCALE GENOMIC DNA]</scope>
    <source>
        <strain evidence="1">JIC</strain>
    </source>
</reference>